<organism evidence="1 2">
    <name type="scientific">Hyphodiscus hymeniophilus</name>
    <dbReference type="NCBI Taxonomy" id="353542"/>
    <lineage>
        <taxon>Eukaryota</taxon>
        <taxon>Fungi</taxon>
        <taxon>Dikarya</taxon>
        <taxon>Ascomycota</taxon>
        <taxon>Pezizomycotina</taxon>
        <taxon>Leotiomycetes</taxon>
        <taxon>Helotiales</taxon>
        <taxon>Hyphodiscaceae</taxon>
        <taxon>Hyphodiscus</taxon>
    </lineage>
</organism>
<protein>
    <submittedName>
        <fullName evidence="1">Uncharacterized protein</fullName>
    </submittedName>
</protein>
<accession>A0A9P6SL19</accession>
<dbReference type="AlphaFoldDB" id="A0A9P6SL19"/>
<reference evidence="1" key="1">
    <citation type="submission" date="2019-07" db="EMBL/GenBank/DDBJ databases">
        <title>Hyphodiscus hymeniophilus genome sequencing and assembly.</title>
        <authorList>
            <person name="Kramer G."/>
            <person name="Nodwell J."/>
        </authorList>
    </citation>
    <scope>NUCLEOTIDE SEQUENCE</scope>
    <source>
        <strain evidence="1">ATCC 34498</strain>
    </source>
</reference>
<evidence type="ECO:0000313" key="2">
    <source>
        <dbReference type="Proteomes" id="UP000785200"/>
    </source>
</evidence>
<dbReference type="Proteomes" id="UP000785200">
    <property type="component" value="Unassembled WGS sequence"/>
</dbReference>
<proteinExistence type="predicted"/>
<gene>
    <name evidence="1" type="ORF">D0Z07_9214</name>
</gene>
<keyword evidence="2" id="KW-1185">Reference proteome</keyword>
<name>A0A9P6SL19_9HELO</name>
<evidence type="ECO:0000313" key="1">
    <source>
        <dbReference type="EMBL" id="KAG0644998.1"/>
    </source>
</evidence>
<sequence length="336" mass="36819">MPGDDMAEQGRDTNVDVVRAVVLEDVSAAEDASQVIVSTHNNPISATRVSAETRAVQWTGQMAEASIQQLSRDRGNGLQTISEPQRQTTTSFGAHGPGRTVPNKLEEPLRQVQFSLSPVLSDEIIAEREQLQEERQSTKRCLAICAEASEHLREFEESLQIYSSPSISDEVTVERELLQEEKESTEQCLATCTNALEHIAQLQSNLSEDFPRDIINISGGLMSAQQATANTLQECKDNLTSITVALKGYIQGINSRTQALLAGNVKIPGADSTIRTNTFEDVSIAQDIHEVIVSPETLISATRVTAGIEGRQWLGQMSDGTLQRLRWYRGSGRVAQ</sequence>
<comment type="caution">
    <text evidence="1">The sequence shown here is derived from an EMBL/GenBank/DDBJ whole genome shotgun (WGS) entry which is preliminary data.</text>
</comment>
<dbReference type="EMBL" id="VNKQ01000020">
    <property type="protein sequence ID" value="KAG0644998.1"/>
    <property type="molecule type" value="Genomic_DNA"/>
</dbReference>
<dbReference type="OrthoDB" id="3433023at2759"/>